<evidence type="ECO:0000256" key="2">
    <source>
        <dbReference type="HAMAP-Rule" id="MF_01527"/>
    </source>
</evidence>
<feature type="site" description="May be catalytically important" evidence="2">
    <location>
        <position position="173"/>
    </location>
</feature>
<proteinExistence type="inferred from homology"/>
<dbReference type="Proteomes" id="UP000260351">
    <property type="component" value="Unassembled WGS sequence"/>
</dbReference>
<dbReference type="UniPathway" id="UPA00848">
    <property type="reaction ID" value="UER00151"/>
</dbReference>
<comment type="catalytic activity">
    <reaction evidence="2">
        <text>GTP + H2O = 7,8-dihydroneopterin 3'-triphosphate + formate + H(+)</text>
        <dbReference type="Rhea" id="RHEA:17473"/>
        <dbReference type="ChEBI" id="CHEBI:15377"/>
        <dbReference type="ChEBI" id="CHEBI:15378"/>
        <dbReference type="ChEBI" id="CHEBI:15740"/>
        <dbReference type="ChEBI" id="CHEBI:37565"/>
        <dbReference type="ChEBI" id="CHEBI:58462"/>
        <dbReference type="EC" id="3.5.4.16"/>
    </reaction>
</comment>
<dbReference type="NCBIfam" id="NF010200">
    <property type="entry name" value="PRK13674.1-1"/>
    <property type="match status" value="1"/>
</dbReference>
<dbReference type="EMBL" id="QUZK01000012">
    <property type="protein sequence ID" value="RFF32250.1"/>
    <property type="molecule type" value="Genomic_DNA"/>
</dbReference>
<protein>
    <recommendedName>
        <fullName evidence="2">GTP cyclohydrolase FolE2</fullName>
        <ecNumber evidence="2">3.5.4.16</ecNumber>
    </recommendedName>
</protein>
<dbReference type="InterPro" id="IPR003801">
    <property type="entry name" value="GTP_cyclohydrolase_FolE2/MptA"/>
</dbReference>
<gene>
    <name evidence="2" type="primary">folE2</name>
    <name evidence="3" type="ORF">DZC52_01930</name>
</gene>
<evidence type="ECO:0000313" key="3">
    <source>
        <dbReference type="EMBL" id="RFF32250.1"/>
    </source>
</evidence>
<dbReference type="InterPro" id="IPR022838">
    <property type="entry name" value="GTP_cyclohydrolase_FolE2"/>
</dbReference>
<comment type="caution">
    <text evidence="3">The sequence shown here is derived from an EMBL/GenBank/DDBJ whole genome shotgun (WGS) entry which is preliminary data.</text>
</comment>
<dbReference type="OrthoDB" id="239637at2"/>
<evidence type="ECO:0000313" key="4">
    <source>
        <dbReference type="Proteomes" id="UP000260351"/>
    </source>
</evidence>
<dbReference type="Pfam" id="PF02649">
    <property type="entry name" value="GCHY-1"/>
    <property type="match status" value="1"/>
</dbReference>
<sequence>MQGVYRLNAAESLMKNRSKVANMPDVASHARAQVAGQLDWVGMNTIEMPILLDATDGKHVQTTAHISAFVDLERPEKRGIHMSRLYLHLDRALAEHTVTPALLRHLLRDFLASHEDLSSTAMVRLDFDYMLRRKSLVSDNSGWKRYPISLIASLDDREFQVEMALQIAYSSTCPCSAALARQLIQDQFRRDFGDDGPVDIEAVIEWLGSEEGIVATPHSQRSAADIRLQLAPSFEAFPFVEMIDSVEGALKTPVQAAVKREDEQAFALLNGQNLMFCEDAARRVQTVLESEERVIDFWARCRHFESLHPHNAVAIVTKGVEGGYQPIDGQPSGWRHD</sequence>
<comment type="pathway">
    <text evidence="2">Cofactor biosynthesis; 7,8-dihydroneopterin triphosphate biosynthesis; 7,8-dihydroneopterin triphosphate from GTP: step 1/1.</text>
</comment>
<dbReference type="Gene3D" id="3.10.270.10">
    <property type="entry name" value="Urate Oxidase"/>
    <property type="match status" value="1"/>
</dbReference>
<dbReference type="GO" id="GO:0003934">
    <property type="term" value="F:GTP cyclohydrolase I activity"/>
    <property type="evidence" value="ECO:0007669"/>
    <property type="project" value="UniProtKB-UniRule"/>
</dbReference>
<comment type="similarity">
    <text evidence="2">Belongs to the GTP cyclohydrolase IV family.</text>
</comment>
<dbReference type="GO" id="GO:0046654">
    <property type="term" value="P:tetrahydrofolate biosynthetic process"/>
    <property type="evidence" value="ECO:0007669"/>
    <property type="project" value="UniProtKB-UniRule"/>
</dbReference>
<reference evidence="3 4" key="1">
    <citation type="submission" date="2018-08" db="EMBL/GenBank/DDBJ databases">
        <title>Wenzhouxiangella salilacus sp. nov., a novel bacterium isolated from a saline lake in Xinjiang Province, China.</title>
        <authorList>
            <person name="Han S."/>
        </authorList>
    </citation>
    <scope>NUCLEOTIDE SEQUENCE [LARGE SCALE GENOMIC DNA]</scope>
    <source>
        <strain evidence="3 4">XDB06</strain>
    </source>
</reference>
<name>A0A3E1KC06_9GAMM</name>
<dbReference type="AlphaFoldDB" id="A0A3E1KC06"/>
<evidence type="ECO:0000256" key="1">
    <source>
        <dbReference type="ARBA" id="ARBA00022801"/>
    </source>
</evidence>
<organism evidence="3 4">
    <name type="scientific">Wenzhouxiangella sediminis</name>
    <dbReference type="NCBI Taxonomy" id="1792836"/>
    <lineage>
        <taxon>Bacteria</taxon>
        <taxon>Pseudomonadati</taxon>
        <taxon>Pseudomonadota</taxon>
        <taxon>Gammaproteobacteria</taxon>
        <taxon>Chromatiales</taxon>
        <taxon>Wenzhouxiangellaceae</taxon>
        <taxon>Wenzhouxiangella</taxon>
    </lineage>
</organism>
<comment type="function">
    <text evidence="2">Converts GTP to 7,8-dihydroneopterin triphosphate.</text>
</comment>
<keyword evidence="4" id="KW-1185">Reference proteome</keyword>
<dbReference type="HAMAP" id="MF_01527_B">
    <property type="entry name" value="GTP_cyclohydrol_B"/>
    <property type="match status" value="1"/>
</dbReference>
<dbReference type="PANTHER" id="PTHR36445:SF1">
    <property type="entry name" value="GTP CYCLOHYDROLASE MPTA"/>
    <property type="match status" value="1"/>
</dbReference>
<dbReference type="EC" id="3.5.4.16" evidence="2"/>
<accession>A0A3E1KC06</accession>
<keyword evidence="1 2" id="KW-0378">Hydrolase</keyword>
<dbReference type="PANTHER" id="PTHR36445">
    <property type="entry name" value="GTP CYCLOHYDROLASE MPTA"/>
    <property type="match status" value="1"/>
</dbReference>